<dbReference type="Proteomes" id="UP000615003">
    <property type="component" value="Unassembled WGS sequence"/>
</dbReference>
<dbReference type="EMBL" id="AQGW01000023">
    <property type="protein sequence ID" value="MBE0383739.1"/>
    <property type="molecule type" value="Genomic_DNA"/>
</dbReference>
<protein>
    <recommendedName>
        <fullName evidence="3">Transposase</fullName>
    </recommendedName>
</protein>
<proteinExistence type="predicted"/>
<reference evidence="1 2" key="1">
    <citation type="submission" date="2015-06" db="EMBL/GenBank/DDBJ databases">
        <title>Genome sequence of Pseudoalteromonas carrageenovora.</title>
        <authorList>
            <person name="Xie B.-B."/>
            <person name="Rong J.-C."/>
            <person name="Qin Q.-L."/>
            <person name="Zhang Y.-Z."/>
        </authorList>
    </citation>
    <scope>NUCLEOTIDE SEQUENCE [LARGE SCALE GENOMIC DNA]</scope>
    <source>
        <strain evidence="1 2">IAM 12662</strain>
    </source>
</reference>
<comment type="caution">
    <text evidence="1">The sequence shown here is derived from an EMBL/GenBank/DDBJ whole genome shotgun (WGS) entry which is preliminary data.</text>
</comment>
<keyword evidence="2" id="KW-1185">Reference proteome</keyword>
<gene>
    <name evidence="1" type="ORF">PCARR_a2050</name>
</gene>
<name>A0ABR9ET52_PSEVC</name>
<evidence type="ECO:0000313" key="2">
    <source>
        <dbReference type="Proteomes" id="UP000615003"/>
    </source>
</evidence>
<evidence type="ECO:0000313" key="1">
    <source>
        <dbReference type="EMBL" id="MBE0383739.1"/>
    </source>
</evidence>
<organism evidence="1 2">
    <name type="scientific">Pseudoalteromonas carrageenovora IAM 12662</name>
    <dbReference type="NCBI Taxonomy" id="1314868"/>
    <lineage>
        <taxon>Bacteria</taxon>
        <taxon>Pseudomonadati</taxon>
        <taxon>Pseudomonadota</taxon>
        <taxon>Gammaproteobacteria</taxon>
        <taxon>Alteromonadales</taxon>
        <taxon>Pseudoalteromonadaceae</taxon>
        <taxon>Pseudoalteromonas</taxon>
    </lineage>
</organism>
<evidence type="ECO:0008006" key="3">
    <source>
        <dbReference type="Google" id="ProtNLM"/>
    </source>
</evidence>
<sequence>MLSRYKAKKEENWLVVTTQINAFIDLDQILKWLEAVGLCELKLR</sequence>
<accession>A0ABR9ET52</accession>